<dbReference type="HOGENOM" id="CLU_527791_0_0_9"/>
<dbReference type="STRING" id="861450.HMPREF0080_00345"/>
<accession>G9YFD3</accession>
<reference evidence="2 3" key="1">
    <citation type="submission" date="2011-08" db="EMBL/GenBank/DDBJ databases">
        <authorList>
            <person name="Weinstock G."/>
            <person name="Sodergren E."/>
            <person name="Clifton S."/>
            <person name="Fulton L."/>
            <person name="Fulton B."/>
            <person name="Courtney L."/>
            <person name="Fronick C."/>
            <person name="Harrison M."/>
            <person name="Strong C."/>
            <person name="Farmer C."/>
            <person name="Delahaunty K."/>
            <person name="Markovic C."/>
            <person name="Hall O."/>
            <person name="Minx P."/>
            <person name="Tomlinson C."/>
            <person name="Mitreva M."/>
            <person name="Hou S."/>
            <person name="Chen J."/>
            <person name="Wollam A."/>
            <person name="Pepin K.H."/>
            <person name="Johnson M."/>
            <person name="Bhonagiri V."/>
            <person name="Zhang X."/>
            <person name="Suruliraj S."/>
            <person name="Warren W."/>
            <person name="Chinwalla A."/>
            <person name="Mardis E.R."/>
            <person name="Wilson R.K."/>
        </authorList>
    </citation>
    <scope>NUCLEOTIDE SEQUENCE [LARGE SCALE GENOMIC DNA]</scope>
    <source>
        <strain evidence="2 3">F0357</strain>
    </source>
</reference>
<dbReference type="GO" id="GO:0009279">
    <property type="term" value="C:cell outer membrane"/>
    <property type="evidence" value="ECO:0007669"/>
    <property type="project" value="TreeGrafter"/>
</dbReference>
<dbReference type="InterPro" id="IPR050218">
    <property type="entry name" value="LptD"/>
</dbReference>
<dbReference type="EMBL" id="AGCJ01000012">
    <property type="protein sequence ID" value="EHM43100.1"/>
    <property type="molecule type" value="Genomic_DNA"/>
</dbReference>
<dbReference type="PANTHER" id="PTHR30189">
    <property type="entry name" value="LPS-ASSEMBLY PROTEIN"/>
    <property type="match status" value="1"/>
</dbReference>
<evidence type="ECO:0000313" key="3">
    <source>
        <dbReference type="Proteomes" id="UP000005481"/>
    </source>
</evidence>
<gene>
    <name evidence="2" type="ORF">HMPREF0080_00345</name>
</gene>
<sequence length="507" mass="56604">MNKRLTALVMALAVPLTFSANAADRTGTDQSHIKNTPVGKNGTATAVFPVDLDAVSAKENTMPQPATKVEADTLYVRNPDGYMQGRGNVDVTRGTDEIHTGFITGNSKTQVYETKGPTIYISDDQVVTADGAIYDAAHGTASVDKVDGYALNVNSALYFRGEGAKLADGSVYMKHGLITTPHAVAKTPDYYITADDIHIYPGEKYTAENTKLWFKHILILTYGHYEGTLDKEESTHPWFFSLLPRPSFNSKDGFGVKGDAQFPLSADKSVQLNAEYRISTKRGFKPTLTVVKYSPVGRFSFGYSKSVSSVTDNDDYIWVTKWPELTYNTPSFRLGSTGLTMNGSASYGKWEESGVGKGTHKGISVSISHDPIRLWKGAALHLYAGYRKDWYEIGHNIRKDPYWGAVLKQQISDRFWTSIWYKQHHISGATPYGFDSIGYPHQAGILFGYAVSPRDAFIFSLSRETDNNHIDYRNYTWVRDLHSFIATITYKQVQKQWEIKVTAKDFE</sequence>
<dbReference type="AlphaFoldDB" id="G9YFD3"/>
<dbReference type="Proteomes" id="UP000005481">
    <property type="component" value="Unassembled WGS sequence"/>
</dbReference>
<keyword evidence="3" id="KW-1185">Reference proteome</keyword>
<protein>
    <submittedName>
        <fullName evidence="2">OstA-like protein</fullName>
    </submittedName>
</protein>
<dbReference type="PATRIC" id="fig|861450.3.peg.329"/>
<evidence type="ECO:0000256" key="1">
    <source>
        <dbReference type="SAM" id="SignalP"/>
    </source>
</evidence>
<dbReference type="GO" id="GO:1990351">
    <property type="term" value="C:transporter complex"/>
    <property type="evidence" value="ECO:0007669"/>
    <property type="project" value="TreeGrafter"/>
</dbReference>
<evidence type="ECO:0000313" key="2">
    <source>
        <dbReference type="EMBL" id="EHM43100.1"/>
    </source>
</evidence>
<comment type="caution">
    <text evidence="2">The sequence shown here is derived from an EMBL/GenBank/DDBJ whole genome shotgun (WGS) entry which is preliminary data.</text>
</comment>
<dbReference type="PANTHER" id="PTHR30189:SF1">
    <property type="entry name" value="LPS-ASSEMBLY PROTEIN LPTD"/>
    <property type="match status" value="1"/>
</dbReference>
<dbReference type="RefSeq" id="WP_006789328.1">
    <property type="nucleotide sequence ID" value="NZ_JH417569.1"/>
</dbReference>
<dbReference type="eggNOG" id="COG1452">
    <property type="taxonomic scope" value="Bacteria"/>
</dbReference>
<proteinExistence type="predicted"/>
<dbReference type="OrthoDB" id="1629906at2"/>
<feature type="signal peptide" evidence="1">
    <location>
        <begin position="1"/>
        <end position="22"/>
    </location>
</feature>
<keyword evidence="1" id="KW-0732">Signal</keyword>
<name>G9YFD3_9FIRM</name>
<organism evidence="2 3">
    <name type="scientific">Anaeroglobus geminatus F0357</name>
    <dbReference type="NCBI Taxonomy" id="861450"/>
    <lineage>
        <taxon>Bacteria</taxon>
        <taxon>Bacillati</taxon>
        <taxon>Bacillota</taxon>
        <taxon>Negativicutes</taxon>
        <taxon>Veillonellales</taxon>
        <taxon>Veillonellaceae</taxon>
        <taxon>Anaeroglobus</taxon>
    </lineage>
</organism>
<feature type="chain" id="PRO_5003528718" evidence="1">
    <location>
        <begin position="23"/>
        <end position="507"/>
    </location>
</feature>